<keyword evidence="1" id="KW-1133">Transmembrane helix</keyword>
<keyword evidence="3" id="KW-1185">Reference proteome</keyword>
<comment type="caution">
    <text evidence="2">The sequence shown here is derived from an EMBL/GenBank/DDBJ whole genome shotgun (WGS) entry which is preliminary data.</text>
</comment>
<reference evidence="2" key="1">
    <citation type="journal article" date="2017" name="Nature">
        <title>The sunflower genome provides insights into oil metabolism, flowering and Asterid evolution.</title>
        <authorList>
            <person name="Badouin H."/>
            <person name="Gouzy J."/>
            <person name="Grassa C.J."/>
            <person name="Murat F."/>
            <person name="Staton S.E."/>
            <person name="Cottret L."/>
            <person name="Lelandais-Briere C."/>
            <person name="Owens G.L."/>
            <person name="Carrere S."/>
            <person name="Mayjonade B."/>
            <person name="Legrand L."/>
            <person name="Gill N."/>
            <person name="Kane N.C."/>
            <person name="Bowers J.E."/>
            <person name="Hubner S."/>
            <person name="Bellec A."/>
            <person name="Berard A."/>
            <person name="Berges H."/>
            <person name="Blanchet N."/>
            <person name="Boniface M.C."/>
            <person name="Brunel D."/>
            <person name="Catrice O."/>
            <person name="Chaidir N."/>
            <person name="Claudel C."/>
            <person name="Donnadieu C."/>
            <person name="Faraut T."/>
            <person name="Fievet G."/>
            <person name="Helmstetter N."/>
            <person name="King M."/>
            <person name="Knapp S.J."/>
            <person name="Lai Z."/>
            <person name="Le Paslier M.C."/>
            <person name="Lippi Y."/>
            <person name="Lorenzon L."/>
            <person name="Mandel J.R."/>
            <person name="Marage G."/>
            <person name="Marchand G."/>
            <person name="Marquand E."/>
            <person name="Bret-Mestries E."/>
            <person name="Morien E."/>
            <person name="Nambeesan S."/>
            <person name="Nguyen T."/>
            <person name="Pegot-Espagnet P."/>
            <person name="Pouilly N."/>
            <person name="Raftis F."/>
            <person name="Sallet E."/>
            <person name="Schiex T."/>
            <person name="Thomas J."/>
            <person name="Vandecasteele C."/>
            <person name="Vares D."/>
            <person name="Vear F."/>
            <person name="Vautrin S."/>
            <person name="Crespi M."/>
            <person name="Mangin B."/>
            <person name="Burke J.M."/>
            <person name="Salse J."/>
            <person name="Munos S."/>
            <person name="Vincourt P."/>
            <person name="Rieseberg L.H."/>
            <person name="Langlade N.B."/>
        </authorList>
    </citation>
    <scope>NUCLEOTIDE SEQUENCE</scope>
    <source>
        <tissue evidence="2">Leaves</tissue>
    </source>
</reference>
<name>A0A9K3HBP8_HELAN</name>
<protein>
    <submittedName>
        <fullName evidence="2">Uncharacterized protein</fullName>
    </submittedName>
</protein>
<proteinExistence type="predicted"/>
<organism evidence="2 3">
    <name type="scientific">Helianthus annuus</name>
    <name type="common">Common sunflower</name>
    <dbReference type="NCBI Taxonomy" id="4232"/>
    <lineage>
        <taxon>Eukaryota</taxon>
        <taxon>Viridiplantae</taxon>
        <taxon>Streptophyta</taxon>
        <taxon>Embryophyta</taxon>
        <taxon>Tracheophyta</taxon>
        <taxon>Spermatophyta</taxon>
        <taxon>Magnoliopsida</taxon>
        <taxon>eudicotyledons</taxon>
        <taxon>Gunneridae</taxon>
        <taxon>Pentapetalae</taxon>
        <taxon>asterids</taxon>
        <taxon>campanulids</taxon>
        <taxon>Asterales</taxon>
        <taxon>Asteraceae</taxon>
        <taxon>Asteroideae</taxon>
        <taxon>Heliantheae alliance</taxon>
        <taxon>Heliantheae</taxon>
        <taxon>Helianthus</taxon>
    </lineage>
</organism>
<keyword evidence="1" id="KW-0472">Membrane</keyword>
<dbReference type="EMBL" id="MNCJ02000328">
    <property type="protein sequence ID" value="KAF5772614.1"/>
    <property type="molecule type" value="Genomic_DNA"/>
</dbReference>
<dbReference type="Gramene" id="mRNA:HanXRQr2_Chr13g0579231">
    <property type="protein sequence ID" value="mRNA:HanXRQr2_Chr13g0579231"/>
    <property type="gene ID" value="HanXRQr2_Chr13g0579231"/>
</dbReference>
<keyword evidence="1" id="KW-0812">Transmembrane</keyword>
<reference evidence="2" key="2">
    <citation type="submission" date="2020-06" db="EMBL/GenBank/DDBJ databases">
        <title>Helianthus annuus Genome sequencing and assembly Release 2.</title>
        <authorList>
            <person name="Gouzy J."/>
            <person name="Langlade N."/>
            <person name="Munos S."/>
        </authorList>
    </citation>
    <scope>NUCLEOTIDE SEQUENCE</scope>
    <source>
        <tissue evidence="2">Leaves</tissue>
    </source>
</reference>
<dbReference type="AlphaFoldDB" id="A0A9K3HBP8"/>
<evidence type="ECO:0000256" key="1">
    <source>
        <dbReference type="SAM" id="Phobius"/>
    </source>
</evidence>
<accession>A0A9K3HBP8</accession>
<feature type="transmembrane region" description="Helical" evidence="1">
    <location>
        <begin position="58"/>
        <end position="81"/>
    </location>
</feature>
<dbReference type="Proteomes" id="UP000215914">
    <property type="component" value="Unassembled WGS sequence"/>
</dbReference>
<evidence type="ECO:0000313" key="3">
    <source>
        <dbReference type="Proteomes" id="UP000215914"/>
    </source>
</evidence>
<sequence length="100" mass="11409">MISSIYLPQMEQTISRICNPVPGDVTSQRLKEEKLTEPSRILRMKGCLVAPLYCKRCFLSHVSVTVGFAVCSSMFCFWFSLTPSEQELVIKVATEWTSWI</sequence>
<gene>
    <name evidence="2" type="ORF">HanXRQr2_Chr13g0579231</name>
</gene>
<evidence type="ECO:0000313" key="2">
    <source>
        <dbReference type="EMBL" id="KAF5772614.1"/>
    </source>
</evidence>